<organism evidence="4 5">
    <name type="scientific">Methylocystis iwaonis</name>
    <dbReference type="NCBI Taxonomy" id="2885079"/>
    <lineage>
        <taxon>Bacteria</taxon>
        <taxon>Pseudomonadati</taxon>
        <taxon>Pseudomonadota</taxon>
        <taxon>Alphaproteobacteria</taxon>
        <taxon>Hyphomicrobiales</taxon>
        <taxon>Methylocystaceae</taxon>
        <taxon>Methylocystis</taxon>
    </lineage>
</organism>
<dbReference type="PANTHER" id="PTHR33375:SF1">
    <property type="entry name" value="CHROMOSOME-PARTITIONING PROTEIN PARB-RELATED"/>
    <property type="match status" value="1"/>
</dbReference>
<keyword evidence="5" id="KW-1185">Reference proteome</keyword>
<dbReference type="InterPro" id="IPR037972">
    <property type="entry name" value="RepB_N"/>
</dbReference>
<dbReference type="SMART" id="SM00470">
    <property type="entry name" value="ParB"/>
    <property type="match status" value="1"/>
</dbReference>
<evidence type="ECO:0000256" key="1">
    <source>
        <dbReference type="ARBA" id="ARBA00006295"/>
    </source>
</evidence>
<evidence type="ECO:0000259" key="3">
    <source>
        <dbReference type="SMART" id="SM00470"/>
    </source>
</evidence>
<dbReference type="NCBIfam" id="TIGR03454">
    <property type="entry name" value="partition_RepB"/>
    <property type="match status" value="1"/>
</dbReference>
<dbReference type="NCBIfam" id="TIGR00180">
    <property type="entry name" value="parB_part"/>
    <property type="match status" value="1"/>
</dbReference>
<geneLocation type="plasmid" evidence="4 5">
    <name>pSS37A-Re-3</name>
</geneLocation>
<gene>
    <name evidence="4" type="primary">repB_2</name>
    <name evidence="4" type="ORF">SS37A_41350</name>
</gene>
<dbReference type="RefSeq" id="WP_281932727.1">
    <property type="nucleotide sequence ID" value="NZ_AP027145.1"/>
</dbReference>
<evidence type="ECO:0000313" key="5">
    <source>
        <dbReference type="Proteomes" id="UP001317629"/>
    </source>
</evidence>
<evidence type="ECO:0000256" key="2">
    <source>
        <dbReference type="SAM" id="MobiDB-lite"/>
    </source>
</evidence>
<dbReference type="InterPro" id="IPR017819">
    <property type="entry name" value="Plasmid_partition_RepB"/>
</dbReference>
<dbReference type="Pfam" id="PF07506">
    <property type="entry name" value="RepB"/>
    <property type="match status" value="1"/>
</dbReference>
<dbReference type="CDD" id="cd16405">
    <property type="entry name" value="RepB_like_N"/>
    <property type="match status" value="1"/>
</dbReference>
<feature type="region of interest" description="Disordered" evidence="2">
    <location>
        <begin position="1"/>
        <end position="48"/>
    </location>
</feature>
<feature type="domain" description="ParB-like N-terminal" evidence="3">
    <location>
        <begin position="78"/>
        <end position="170"/>
    </location>
</feature>
<dbReference type="EMBL" id="AP027145">
    <property type="protein sequence ID" value="BDV36605.1"/>
    <property type="molecule type" value="Genomic_DNA"/>
</dbReference>
<dbReference type="Pfam" id="PF02195">
    <property type="entry name" value="ParB_N"/>
    <property type="match status" value="1"/>
</dbReference>
<dbReference type="Gene3D" id="3.90.1530.30">
    <property type="match status" value="1"/>
</dbReference>
<reference evidence="4 5" key="1">
    <citation type="journal article" date="2023" name="Int. J. Syst. Evol. Microbiol.">
        <title>Methylocystis iwaonis sp. nov., a type II methane-oxidizing bacterium from surface soil of a rice paddy field in Japan, and emended description of the genus Methylocystis (ex Whittenbury et al. 1970) Bowman et al. 1993.</title>
        <authorList>
            <person name="Kaise H."/>
            <person name="Sawadogo J.B."/>
            <person name="Alam M.S."/>
            <person name="Ueno C."/>
            <person name="Dianou D."/>
            <person name="Shinjo R."/>
            <person name="Asakawa S."/>
        </authorList>
    </citation>
    <scope>NUCLEOTIDE SEQUENCE [LARGE SCALE GENOMIC DNA]</scope>
    <source>
        <strain evidence="4 5">SS37A-Re</strain>
    </source>
</reference>
<dbReference type="SUPFAM" id="SSF110849">
    <property type="entry name" value="ParB/Sulfiredoxin"/>
    <property type="match status" value="1"/>
</dbReference>
<accession>A0ABM8EF08</accession>
<dbReference type="PANTHER" id="PTHR33375">
    <property type="entry name" value="CHROMOSOME-PARTITIONING PROTEIN PARB-RELATED"/>
    <property type="match status" value="1"/>
</dbReference>
<dbReference type="InterPro" id="IPR004437">
    <property type="entry name" value="ParB/RepB/Spo0J"/>
</dbReference>
<dbReference type="Proteomes" id="UP001317629">
    <property type="component" value="Plasmid pSS37A-Re-3"/>
</dbReference>
<sequence>MSKHSPRKSIISNFSALSAGLTEQPDDETKAGSPRLGQTPQPVSRVGAGVIGATQRTLTDIREERDRLRAQLEAGGIRELDPSLVDPSPYPDRLPEDDNHDFEEFKKLISDEGQKVPIGVRPHPVAPDRYQVVYGHRRWRAAKELGITVKAVIASLTDRELVIAQGIENSARQDLSWIEKALFAWRMDEAGIKARDIRSALAIDDPELARFRAVCRALSVETILAIGRAPKAGRPRWVALGNAVNADPTALDRLKESLASAKDSVSDDRFRAALESVKIRTESPRRGLDLSSPAGKVVGRATFSASEIRLTIEKSRSEAFATFLSAELPSLMSKFFGSEREE</sequence>
<dbReference type="InterPro" id="IPR036086">
    <property type="entry name" value="ParB/Sulfiredoxin_sf"/>
</dbReference>
<name>A0ABM8EF08_9HYPH</name>
<proteinExistence type="inferred from homology"/>
<dbReference type="InterPro" id="IPR011111">
    <property type="entry name" value="Plasmid_RepB"/>
</dbReference>
<dbReference type="InterPro" id="IPR050336">
    <property type="entry name" value="Chromosome_partition/occlusion"/>
</dbReference>
<evidence type="ECO:0000313" key="4">
    <source>
        <dbReference type="EMBL" id="BDV36605.1"/>
    </source>
</evidence>
<comment type="similarity">
    <text evidence="1">Belongs to the ParB family.</text>
</comment>
<dbReference type="InterPro" id="IPR003115">
    <property type="entry name" value="ParB_N"/>
</dbReference>
<keyword evidence="4" id="KW-0614">Plasmid</keyword>
<protein>
    <submittedName>
        <fullName evidence="4">Plasmid partitioning protein RepB</fullName>
    </submittedName>
</protein>